<dbReference type="RefSeq" id="WP_135670717.1">
    <property type="nucleotide sequence ID" value="NZ_RQGN01000044.1"/>
</dbReference>
<organism evidence="1 2">
    <name type="scientific">Leptospira barantonii</name>
    <dbReference type="NCBI Taxonomy" id="2023184"/>
    <lineage>
        <taxon>Bacteria</taxon>
        <taxon>Pseudomonadati</taxon>
        <taxon>Spirochaetota</taxon>
        <taxon>Spirochaetia</taxon>
        <taxon>Leptospirales</taxon>
        <taxon>Leptospiraceae</taxon>
        <taxon>Leptospira</taxon>
    </lineage>
</organism>
<accession>A0A5F2BE04</accession>
<sequence>MSELLVIFTLLILSPNELKLISEKINVRTGSSEGKIEFVFENTKSGFSRASDKMNSLKGNEPSRECLINVSETDGGFYGLPVKNSPKNLGEIKGLNHVELADLCKKAVLKK</sequence>
<comment type="caution">
    <text evidence="1">The sequence shown here is derived from an EMBL/GenBank/DDBJ whole genome shotgun (WGS) entry which is preliminary data.</text>
</comment>
<proteinExistence type="predicted"/>
<dbReference type="EMBL" id="RQGN01000044">
    <property type="protein sequence ID" value="TGM03808.1"/>
    <property type="molecule type" value="Genomic_DNA"/>
</dbReference>
<dbReference type="AlphaFoldDB" id="A0A5F2BE04"/>
<dbReference type="OrthoDB" id="342225at2"/>
<evidence type="ECO:0000313" key="2">
    <source>
        <dbReference type="Proteomes" id="UP000298429"/>
    </source>
</evidence>
<evidence type="ECO:0000313" key="1">
    <source>
        <dbReference type="EMBL" id="TGM03808.1"/>
    </source>
</evidence>
<protein>
    <submittedName>
        <fullName evidence="1">Uncharacterized protein</fullName>
    </submittedName>
</protein>
<gene>
    <name evidence="1" type="ORF">EHQ76_09205</name>
</gene>
<name>A0A5F2BE04_9LEPT</name>
<dbReference type="Proteomes" id="UP000298429">
    <property type="component" value="Unassembled WGS sequence"/>
</dbReference>
<reference evidence="1 2" key="1">
    <citation type="journal article" date="2019" name="PLoS Negl. Trop. Dis.">
        <title>Revisiting the worldwide diversity of Leptospira species in the environment.</title>
        <authorList>
            <person name="Vincent A.T."/>
            <person name="Schiettekatte O."/>
            <person name="Bourhy P."/>
            <person name="Veyrier F.J."/>
            <person name="Picardeau M."/>
        </authorList>
    </citation>
    <scope>NUCLEOTIDE SEQUENCE [LARGE SCALE GENOMIC DNA]</scope>
    <source>
        <strain evidence="1 2">201702444</strain>
    </source>
</reference>